<dbReference type="CDD" id="cd17728">
    <property type="entry name" value="BRCT_TopBP1_rpt8"/>
    <property type="match status" value="1"/>
</dbReference>
<evidence type="ECO:0000313" key="18">
    <source>
        <dbReference type="Proteomes" id="UP000694559"/>
    </source>
</evidence>
<dbReference type="GO" id="GO:0010212">
    <property type="term" value="P:response to ionizing radiation"/>
    <property type="evidence" value="ECO:0007669"/>
    <property type="project" value="Ensembl"/>
</dbReference>
<dbReference type="CDD" id="cd17738">
    <property type="entry name" value="BRCT_TopBP1_rpt7"/>
    <property type="match status" value="1"/>
</dbReference>
<dbReference type="PANTHER" id="PTHR13561">
    <property type="entry name" value="DNA REPLICATION REGULATOR DPB11-RELATED"/>
    <property type="match status" value="1"/>
</dbReference>
<dbReference type="GO" id="GO:0005813">
    <property type="term" value="C:centrosome"/>
    <property type="evidence" value="ECO:0007669"/>
    <property type="project" value="UniProtKB-SubCell"/>
</dbReference>
<keyword evidence="12" id="KW-0206">Cytoskeleton</keyword>
<dbReference type="FunFam" id="3.40.50.10190:FF:000028">
    <property type="entry name" value="DNA topoisomerase 2-binding protein 1 isoform X1"/>
    <property type="match status" value="1"/>
</dbReference>
<dbReference type="GO" id="GO:1990166">
    <property type="term" value="P:protein localization to site of double-strand break"/>
    <property type="evidence" value="ECO:0007669"/>
    <property type="project" value="Ensembl"/>
</dbReference>
<keyword evidence="9" id="KW-0227">DNA damage</keyword>
<feature type="domain" description="BRCT" evidence="16">
    <location>
        <begin position="789"/>
        <end position="880"/>
    </location>
</feature>
<dbReference type="GO" id="GO:0097681">
    <property type="term" value="P:double-strand break repair via alternative nonhomologous end joining"/>
    <property type="evidence" value="ECO:0007669"/>
    <property type="project" value="Ensembl"/>
</dbReference>
<dbReference type="Proteomes" id="UP000694559">
    <property type="component" value="Unplaced"/>
</dbReference>
<dbReference type="InterPro" id="IPR036420">
    <property type="entry name" value="BRCT_dom_sf"/>
</dbReference>
<feature type="domain" description="BRCT" evidence="16">
    <location>
        <begin position="83"/>
        <end position="154"/>
    </location>
</feature>
<dbReference type="CDD" id="cd18434">
    <property type="entry name" value="BRCT_TopBP1_rpt5"/>
    <property type="match status" value="1"/>
</dbReference>
<dbReference type="GO" id="GO:0016605">
    <property type="term" value="C:PML body"/>
    <property type="evidence" value="ECO:0007669"/>
    <property type="project" value="Ensembl"/>
</dbReference>
<feature type="compositionally biased region" description="Polar residues" evidence="15">
    <location>
        <begin position="283"/>
        <end position="292"/>
    </location>
</feature>
<dbReference type="GO" id="GO:0035861">
    <property type="term" value="C:site of double-strand break"/>
    <property type="evidence" value="ECO:0007669"/>
    <property type="project" value="Ensembl"/>
</dbReference>
<dbReference type="FunFam" id="3.40.50.10190:FF:000018">
    <property type="entry name" value="DNA topoisomerase 2-binding protein 1"/>
    <property type="match status" value="1"/>
</dbReference>
<dbReference type="CDD" id="cd17727">
    <property type="entry name" value="BRCT_TopBP1_rpt6"/>
    <property type="match status" value="1"/>
</dbReference>
<dbReference type="GO" id="GO:0070532">
    <property type="term" value="C:BRCA1-B complex"/>
    <property type="evidence" value="ECO:0007669"/>
    <property type="project" value="Ensembl"/>
</dbReference>
<evidence type="ECO:0000256" key="14">
    <source>
        <dbReference type="ARBA" id="ARBA00061360"/>
    </source>
</evidence>
<feature type="region of interest" description="Disordered" evidence="15">
    <location>
        <begin position="894"/>
        <end position="921"/>
    </location>
</feature>
<dbReference type="CDD" id="cd17731">
    <property type="entry name" value="BRCT_TopBP1_rpt2_like"/>
    <property type="match status" value="1"/>
</dbReference>
<dbReference type="Pfam" id="PF00533">
    <property type="entry name" value="BRCT"/>
    <property type="match status" value="4"/>
</dbReference>
<dbReference type="CDD" id="cd17718">
    <property type="entry name" value="BRCT_TopBP1_rpt3"/>
    <property type="match status" value="1"/>
</dbReference>
<evidence type="ECO:0000256" key="8">
    <source>
        <dbReference type="ARBA" id="ARBA00022737"/>
    </source>
</evidence>
<dbReference type="Pfam" id="PF21298">
    <property type="entry name" value="TopBP1_BRCT0"/>
    <property type="match status" value="1"/>
</dbReference>
<proteinExistence type="inferred from homology"/>
<dbReference type="OrthoDB" id="251770at2759"/>
<feature type="region of interest" description="Disordered" evidence="15">
    <location>
        <begin position="268"/>
        <end position="292"/>
    </location>
</feature>
<feature type="compositionally biased region" description="Basic and acidic residues" evidence="15">
    <location>
        <begin position="894"/>
        <end position="913"/>
    </location>
</feature>
<evidence type="ECO:0000313" key="17">
    <source>
        <dbReference type="Ensembl" id="ENSNNAP00000025944.1"/>
    </source>
</evidence>
<keyword evidence="10" id="KW-0238">DNA-binding</keyword>
<dbReference type="GO" id="GO:0000794">
    <property type="term" value="C:condensed nuclear chromosome"/>
    <property type="evidence" value="ECO:0007669"/>
    <property type="project" value="Ensembl"/>
</dbReference>
<dbReference type="CDD" id="cd17749">
    <property type="entry name" value="BRCT_TopBP1_rpt4"/>
    <property type="match status" value="1"/>
</dbReference>
<dbReference type="FunFam" id="3.40.50.10190:FF:000020">
    <property type="entry name" value="DNA topoisomerase II binding protein 1"/>
    <property type="match status" value="1"/>
</dbReference>
<dbReference type="SMART" id="SM00292">
    <property type="entry name" value="BRCT"/>
    <property type="match status" value="8"/>
</dbReference>
<dbReference type="GO" id="GO:0141112">
    <property type="term" value="P:broken chromosome clustering"/>
    <property type="evidence" value="ECO:0007669"/>
    <property type="project" value="Ensembl"/>
</dbReference>
<evidence type="ECO:0000256" key="12">
    <source>
        <dbReference type="ARBA" id="ARBA00023212"/>
    </source>
</evidence>
<keyword evidence="8" id="KW-0677">Repeat</keyword>
<name>A0A8C6YA35_NAJNA</name>
<keyword evidence="5" id="KW-0158">Chromosome</keyword>
<dbReference type="FunFam" id="3.40.50.10190:FF:000023">
    <property type="entry name" value="DNA topoisomerase II binding protein 1"/>
    <property type="match status" value="1"/>
</dbReference>
<dbReference type="Pfam" id="PF12738">
    <property type="entry name" value="PTCB-BRCT"/>
    <property type="match status" value="2"/>
</dbReference>
<gene>
    <name evidence="17" type="primary">TOPBP1</name>
</gene>
<comment type="similarity">
    <text evidence="14">Belongs to the TOPBP1 family.</text>
</comment>
<evidence type="ECO:0000256" key="3">
    <source>
        <dbReference type="ARBA" id="ARBA00004300"/>
    </source>
</evidence>
<dbReference type="InterPro" id="IPR001357">
    <property type="entry name" value="BRCT_dom"/>
</dbReference>
<dbReference type="Gene3D" id="3.40.50.10190">
    <property type="entry name" value="BRCT domain"/>
    <property type="match status" value="9"/>
</dbReference>
<dbReference type="GO" id="GO:0097680">
    <property type="term" value="P:double-strand break repair via classical nonhomologous end joining"/>
    <property type="evidence" value="ECO:0007669"/>
    <property type="project" value="Ensembl"/>
</dbReference>
<evidence type="ECO:0000256" key="7">
    <source>
        <dbReference type="ARBA" id="ARBA00022553"/>
    </source>
</evidence>
<feature type="domain" description="BRCT" evidence="16">
    <location>
        <begin position="336"/>
        <end position="426"/>
    </location>
</feature>
<dbReference type="GO" id="GO:0000724">
    <property type="term" value="P:double-strand break repair via homologous recombination"/>
    <property type="evidence" value="ECO:0007669"/>
    <property type="project" value="Ensembl"/>
</dbReference>
<dbReference type="GO" id="GO:0140031">
    <property type="term" value="F:phosphorylation-dependent protein binding"/>
    <property type="evidence" value="ECO:0007669"/>
    <property type="project" value="Ensembl"/>
</dbReference>
<dbReference type="GO" id="GO:0000922">
    <property type="term" value="C:spindle pole"/>
    <property type="evidence" value="ECO:0007669"/>
    <property type="project" value="UniProtKB-SubCell"/>
</dbReference>
<feature type="domain" description="BRCT" evidence="16">
    <location>
        <begin position="176"/>
        <end position="265"/>
    </location>
</feature>
<dbReference type="Pfam" id="PF23294">
    <property type="entry name" value="BRCT_TopB1_SLF1"/>
    <property type="match status" value="1"/>
</dbReference>
<dbReference type="FunFam" id="3.40.50.10190:FF:000022">
    <property type="entry name" value="DNA topoisomerase II binding protein 1"/>
    <property type="match status" value="1"/>
</dbReference>
<dbReference type="PANTHER" id="PTHR13561:SF20">
    <property type="entry name" value="DNA TOPOISOMERASE 2-BINDING PROTEIN 1"/>
    <property type="match status" value="1"/>
</dbReference>
<feature type="domain" description="BRCT" evidence="16">
    <location>
        <begin position="1145"/>
        <end position="1217"/>
    </location>
</feature>
<feature type="domain" description="BRCT" evidence="16">
    <location>
        <begin position="595"/>
        <end position="683"/>
    </location>
</feature>
<evidence type="ECO:0000256" key="11">
    <source>
        <dbReference type="ARBA" id="ARBA00023204"/>
    </source>
</evidence>
<dbReference type="InterPro" id="IPR049936">
    <property type="entry name" value="TopBP1_BRCT_8"/>
</dbReference>
<keyword evidence="6" id="KW-0963">Cytoplasm</keyword>
<feature type="compositionally biased region" description="Polar residues" evidence="15">
    <location>
        <begin position="970"/>
        <end position="986"/>
    </location>
</feature>
<keyword evidence="7" id="KW-0597">Phosphoprotein</keyword>
<dbReference type="GO" id="GO:0043539">
    <property type="term" value="F:protein serine/threonine kinase activator activity"/>
    <property type="evidence" value="ECO:0007669"/>
    <property type="project" value="Ensembl"/>
</dbReference>
<keyword evidence="13" id="KW-0539">Nucleus</keyword>
<dbReference type="GO" id="GO:0140463">
    <property type="term" value="F:chromatin-protein adaptor activity"/>
    <property type="evidence" value="ECO:0007669"/>
    <property type="project" value="Ensembl"/>
</dbReference>
<dbReference type="GeneTree" id="ENSGT00940000157001"/>
<evidence type="ECO:0000256" key="6">
    <source>
        <dbReference type="ARBA" id="ARBA00022490"/>
    </source>
</evidence>
<evidence type="ECO:0000256" key="15">
    <source>
        <dbReference type="SAM" id="MobiDB-lite"/>
    </source>
</evidence>
<evidence type="ECO:0000256" key="9">
    <source>
        <dbReference type="ARBA" id="ARBA00022763"/>
    </source>
</evidence>
<sequence>ELFAACNILQSIKEFQSEECLQILDKEAALRIQENDKSLYICDQFSGIVFNHLQKLGCRIVGPQVVIYCMQNQRCVPKADHPVFNMTMADVTVSCTSLPKETREEVHEYVQLMGGRVYRDLNVLVTHLIAGEVGSKKYLVAANLKKPILLPTWIKTLWGKSQRRITRYTDINMGEFLCPPFLGCTICVTGLSSMDRQEVQRLTTENGGQYTGQLKMNECTHLIVQEPKGQKYECAKRWNVHCISMQWFFDSIEKGFCQDESMYLIIPSTRKDSTPSTSTPTSQASKPDGQTLSDVSHISVINLSDINETSCSSVLNSRLDPSPDDLNNLNISSLKTREDLLDGCRIYLCGVTARKLDKMKTLINSGGAVRFNQLNEDVTHVIVGDCDDELKQFLKKTERRPHVVTVQWLLECFRKGYLIPEEQYAPASCQQVNTPSSEPPFISNKNNMLKKEHVNTVAAADTDEDLLSQYVTHDSKVGKVLVHEKYSFMVINHSLAESSSVGKGALFSGKMFLILGFGKEDESCIRALIEENAGKVLLQENKIIADYAVVPLLGNKVISTAENVVTNTWLVMCIEQQTLIDPQSSPLFSPVPMKEGATPLQHCVLSFSQFSGAERESLICLASQLGARVQEFFVRRANPKKGMLVSTHLVLKEPDGSKYDAAKKWNLPAITMAWLLESARMGQKSRLSLQIKHFPASLSLPADRCSAPHFLSPPPEGKRMVIPSLLLSGDALAVLETPGGPNQENTNLSTPLSEVIGRNLKLALANSTRQTVAITASPQLKTPCWQTEEESKPLADVVICVSKKLSKKQSELNAIAASLGADYRWCFDETVTHLIYQGRQYDNNREYKSAKERGIYIVSEHWLLESAQEYKRLAESLYPHTYNPKMSLNISGVEDDRSSRRLDVAGKEGKGDKNTSVNDNDTKKVIIDQINEVEQKEHEPKGALTQTLEMRENFQKQLQEIMTATSLAKLQGQRNSRNGFENSPTTPDGHRSARNGRSRILEALRQSHHGAADVNTEPSQNEQIIWDDPTAREERARLVSNLQWPNSPSQYLEQIQTTAVPPGELSLRKFLSDTDIIEMVEVAGLLIRNPEMPIKEDNLIPTPLAPAIAFPLANPPVASQPKGDLYNEEPTIMHRFQLSSLNPQERINYYQLIEELGGVVLEKQCFDASCTHTIVGQPLRNEKFLASMAAGKWVLHRSYLEACRAAHSFVKEEDYEWGSNSILSVLTGINIAQKKLAVAAMRWRKTIQQRREQNSSAEGAFGGWRVILNVDPAKESGFKRLLESGGAKVLPAYSPPIFREVTHFFADLNKLKPEDVRINTREAAAQGVNCLKPEYIAEYLIQEPSPSMENYHLPEAAAYLHNSKILGIGLSQKRKAAEEKHTAKRSRIH</sequence>
<dbReference type="GO" id="GO:0042802">
    <property type="term" value="F:identical protein binding"/>
    <property type="evidence" value="ECO:0007669"/>
    <property type="project" value="Ensembl"/>
</dbReference>
<organism evidence="17 18">
    <name type="scientific">Naja naja</name>
    <name type="common">Indian cobra</name>
    <dbReference type="NCBI Taxonomy" id="35670"/>
    <lineage>
        <taxon>Eukaryota</taxon>
        <taxon>Metazoa</taxon>
        <taxon>Chordata</taxon>
        <taxon>Craniata</taxon>
        <taxon>Vertebrata</taxon>
        <taxon>Euteleostomi</taxon>
        <taxon>Lepidosauria</taxon>
        <taxon>Squamata</taxon>
        <taxon>Bifurcata</taxon>
        <taxon>Unidentata</taxon>
        <taxon>Episquamata</taxon>
        <taxon>Toxicofera</taxon>
        <taxon>Serpentes</taxon>
        <taxon>Colubroidea</taxon>
        <taxon>Elapidae</taxon>
        <taxon>Elapinae</taxon>
        <taxon>Naja</taxon>
    </lineage>
</organism>
<keyword evidence="18" id="KW-1185">Reference proteome</keyword>
<dbReference type="PROSITE" id="PS50172">
    <property type="entry name" value="BRCT"/>
    <property type="match status" value="7"/>
</dbReference>
<dbReference type="CDD" id="cd17737">
    <property type="entry name" value="BRCT_TopBP1_rpt1"/>
    <property type="match status" value="1"/>
</dbReference>
<feature type="domain" description="BRCT" evidence="16">
    <location>
        <begin position="502"/>
        <end position="587"/>
    </location>
</feature>
<reference evidence="17" key="1">
    <citation type="submission" date="2025-08" db="UniProtKB">
        <authorList>
            <consortium name="Ensembl"/>
        </authorList>
    </citation>
    <scope>IDENTIFICATION</scope>
</reference>
<dbReference type="InterPro" id="IPR057595">
    <property type="entry name" value="TopB1_SLF1_BRCT"/>
</dbReference>
<evidence type="ECO:0000256" key="13">
    <source>
        <dbReference type="ARBA" id="ARBA00023242"/>
    </source>
</evidence>
<dbReference type="GO" id="GO:0007095">
    <property type="term" value="P:mitotic G2 DNA damage checkpoint signaling"/>
    <property type="evidence" value="ECO:0007669"/>
    <property type="project" value="TreeGrafter"/>
</dbReference>
<dbReference type="FunFam" id="3.40.50.10190:FF:000029">
    <property type="entry name" value="DNA topoisomerase II binding protein 1"/>
    <property type="match status" value="1"/>
</dbReference>
<dbReference type="InterPro" id="IPR049542">
    <property type="entry name" value="TopBP1-like_BRCT0"/>
</dbReference>
<feature type="region of interest" description="Disordered" evidence="15">
    <location>
        <begin position="970"/>
        <end position="993"/>
    </location>
</feature>
<evidence type="ECO:0000256" key="2">
    <source>
        <dbReference type="ARBA" id="ARBA00004286"/>
    </source>
</evidence>
<dbReference type="SUPFAM" id="SSF52113">
    <property type="entry name" value="BRCT domain"/>
    <property type="match status" value="7"/>
</dbReference>
<evidence type="ECO:0000256" key="4">
    <source>
        <dbReference type="ARBA" id="ARBA00004647"/>
    </source>
</evidence>
<dbReference type="GO" id="GO:0033314">
    <property type="term" value="P:mitotic DNA replication checkpoint signaling"/>
    <property type="evidence" value="ECO:0007669"/>
    <property type="project" value="TreeGrafter"/>
</dbReference>
<dbReference type="GO" id="GO:0001673">
    <property type="term" value="C:male germ cell nucleus"/>
    <property type="evidence" value="ECO:0007669"/>
    <property type="project" value="Ensembl"/>
</dbReference>
<dbReference type="FunFam" id="3.40.50.10190:FF:000010">
    <property type="entry name" value="DNA topoisomerase II binding protein 1"/>
    <property type="match status" value="1"/>
</dbReference>
<dbReference type="OMA" id="NVHCLKT"/>
<protein>
    <submittedName>
        <fullName evidence="17">DNA topoisomerase II binding protein 1</fullName>
    </submittedName>
</protein>
<evidence type="ECO:0000259" key="16">
    <source>
        <dbReference type="PROSITE" id="PS50172"/>
    </source>
</evidence>
<dbReference type="InterPro" id="IPR044737">
    <property type="entry name" value="TopBP1_BRCT_1"/>
</dbReference>
<dbReference type="InterPro" id="IPR059215">
    <property type="entry name" value="BRCT2_TopBP1-like"/>
</dbReference>
<comment type="subcellular location">
    <subcellularLocation>
        <location evidence="2">Chromosome</location>
    </subcellularLocation>
    <subcellularLocation>
        <location evidence="3">Cytoplasm</location>
        <location evidence="3">Cytoskeleton</location>
        <location evidence="3">Microtubule organizing center</location>
        <location evidence="3">Centrosome</location>
    </subcellularLocation>
    <subcellularLocation>
        <location evidence="4">Cytoplasm</location>
        <location evidence="4">Cytoskeleton</location>
        <location evidence="4">Spindle pole</location>
    </subcellularLocation>
    <subcellularLocation>
        <location evidence="1">Nucleus</location>
    </subcellularLocation>
</comment>
<dbReference type="GO" id="GO:0003677">
    <property type="term" value="F:DNA binding"/>
    <property type="evidence" value="ECO:0007669"/>
    <property type="project" value="UniProtKB-KW"/>
</dbReference>
<evidence type="ECO:0000256" key="10">
    <source>
        <dbReference type="ARBA" id="ARBA00023125"/>
    </source>
</evidence>
<reference evidence="17" key="2">
    <citation type="submission" date="2025-09" db="UniProtKB">
        <authorList>
            <consortium name="Ensembl"/>
        </authorList>
    </citation>
    <scope>IDENTIFICATION</scope>
</reference>
<accession>A0A8C6YA35</accession>
<keyword evidence="11" id="KW-0234">DNA repair</keyword>
<dbReference type="GO" id="GO:0015629">
    <property type="term" value="C:actin cytoskeleton"/>
    <property type="evidence" value="ECO:0007669"/>
    <property type="project" value="Ensembl"/>
</dbReference>
<dbReference type="Ensembl" id="ENSNNAT00000027195.1">
    <property type="protein sequence ID" value="ENSNNAP00000025944.1"/>
    <property type="gene ID" value="ENSNNAG00000016879.1"/>
</dbReference>
<dbReference type="GO" id="GO:0006270">
    <property type="term" value="P:DNA replication initiation"/>
    <property type="evidence" value="ECO:0007669"/>
    <property type="project" value="TreeGrafter"/>
</dbReference>
<evidence type="ECO:0000256" key="5">
    <source>
        <dbReference type="ARBA" id="ARBA00022454"/>
    </source>
</evidence>
<dbReference type="GO" id="GO:0005886">
    <property type="term" value="C:plasma membrane"/>
    <property type="evidence" value="ECO:0007669"/>
    <property type="project" value="Ensembl"/>
</dbReference>
<dbReference type="FunFam" id="3.40.50.10190:FF:000021">
    <property type="entry name" value="DNA topoisomerase II binding protein 1"/>
    <property type="match status" value="1"/>
</dbReference>
<evidence type="ECO:0000256" key="1">
    <source>
        <dbReference type="ARBA" id="ARBA00004123"/>
    </source>
</evidence>